<organism evidence="2">
    <name type="scientific">Tetraodon nigroviridis</name>
    <name type="common">Spotted green pufferfish</name>
    <name type="synonym">Chelonodon nigroviridis</name>
    <dbReference type="NCBI Taxonomy" id="99883"/>
    <lineage>
        <taxon>Eukaryota</taxon>
        <taxon>Metazoa</taxon>
        <taxon>Chordata</taxon>
        <taxon>Craniata</taxon>
        <taxon>Vertebrata</taxon>
        <taxon>Euteleostomi</taxon>
        <taxon>Actinopterygii</taxon>
        <taxon>Neopterygii</taxon>
        <taxon>Teleostei</taxon>
        <taxon>Neoteleostei</taxon>
        <taxon>Acanthomorphata</taxon>
        <taxon>Eupercaria</taxon>
        <taxon>Tetraodontiformes</taxon>
        <taxon>Tetradontoidea</taxon>
        <taxon>Tetraodontidae</taxon>
        <taxon>Tetraodon</taxon>
    </lineage>
</organism>
<sequence>GSSAAEASPWMPWASVTRSHTQSPLVTVAALPTIPQRVPKPQGL</sequence>
<evidence type="ECO:0000256" key="1">
    <source>
        <dbReference type="SAM" id="MobiDB-lite"/>
    </source>
</evidence>
<proteinExistence type="predicted"/>
<dbReference type="EMBL" id="CAAE01019484">
    <property type="protein sequence ID" value="CAG13992.1"/>
    <property type="molecule type" value="Genomic_DNA"/>
</dbReference>
<name>Q4RC91_TETNG</name>
<dbReference type="AlphaFoldDB" id="Q4RC91"/>
<gene>
    <name evidence="2" type="ORF">GSTENG00038246001</name>
</gene>
<feature type="non-terminal residue" evidence="2">
    <location>
        <position position="1"/>
    </location>
</feature>
<protein>
    <submittedName>
        <fullName evidence="2">(spotted green pufferfish) hypothetical protein</fullName>
    </submittedName>
</protein>
<accession>Q4RC91</accession>
<comment type="caution">
    <text evidence="2">The sequence shown here is derived from an EMBL/GenBank/DDBJ whole genome shotgun (WGS) entry which is preliminary data.</text>
</comment>
<reference evidence="2" key="2">
    <citation type="submission" date="2004-02" db="EMBL/GenBank/DDBJ databases">
        <authorList>
            <consortium name="Genoscope"/>
            <consortium name="Whitehead Institute Centre for Genome Research"/>
        </authorList>
    </citation>
    <scope>NUCLEOTIDE SEQUENCE</scope>
</reference>
<feature type="region of interest" description="Disordered" evidence="1">
    <location>
        <begin position="1"/>
        <end position="22"/>
    </location>
</feature>
<reference evidence="2" key="1">
    <citation type="journal article" date="2004" name="Nature">
        <title>Genome duplication in the teleost fish Tetraodon nigroviridis reveals the early vertebrate proto-karyotype.</title>
        <authorList>
            <person name="Jaillon O."/>
            <person name="Aury J.-M."/>
            <person name="Brunet F."/>
            <person name="Petit J.-L."/>
            <person name="Stange-Thomann N."/>
            <person name="Mauceli E."/>
            <person name="Bouneau L."/>
            <person name="Fischer C."/>
            <person name="Ozouf-Costaz C."/>
            <person name="Bernot A."/>
            <person name="Nicaud S."/>
            <person name="Jaffe D."/>
            <person name="Fisher S."/>
            <person name="Lutfalla G."/>
            <person name="Dossat C."/>
            <person name="Segurens B."/>
            <person name="Dasilva C."/>
            <person name="Salanoubat M."/>
            <person name="Levy M."/>
            <person name="Boudet N."/>
            <person name="Castellano S."/>
            <person name="Anthouard V."/>
            <person name="Jubin C."/>
            <person name="Castelli V."/>
            <person name="Katinka M."/>
            <person name="Vacherie B."/>
            <person name="Biemont C."/>
            <person name="Skalli Z."/>
            <person name="Cattolico L."/>
            <person name="Poulain J."/>
            <person name="De Berardinis V."/>
            <person name="Cruaud C."/>
            <person name="Duprat S."/>
            <person name="Brottier P."/>
            <person name="Coutanceau J.-P."/>
            <person name="Gouzy J."/>
            <person name="Parra G."/>
            <person name="Lardier G."/>
            <person name="Chapple C."/>
            <person name="McKernan K.J."/>
            <person name="McEwan P."/>
            <person name="Bosak S."/>
            <person name="Kellis M."/>
            <person name="Volff J.-N."/>
            <person name="Guigo R."/>
            <person name="Zody M.C."/>
            <person name="Mesirov J."/>
            <person name="Lindblad-Toh K."/>
            <person name="Birren B."/>
            <person name="Nusbaum C."/>
            <person name="Kahn D."/>
            <person name="Robinson-Rechavi M."/>
            <person name="Laudet V."/>
            <person name="Schachter V."/>
            <person name="Quetier F."/>
            <person name="Saurin W."/>
            <person name="Scarpelli C."/>
            <person name="Wincker P."/>
            <person name="Lander E.S."/>
            <person name="Weissenbach J."/>
            <person name="Roest Crollius H."/>
        </authorList>
    </citation>
    <scope>NUCLEOTIDE SEQUENCE [LARGE SCALE GENOMIC DNA]</scope>
</reference>
<evidence type="ECO:0000313" key="2">
    <source>
        <dbReference type="EMBL" id="CAG13992.1"/>
    </source>
</evidence>
<dbReference type="KEGG" id="tng:GSTEN00038246G001"/>